<evidence type="ECO:0000313" key="1">
    <source>
        <dbReference type="EMBL" id="AQS55375.1"/>
    </source>
</evidence>
<organism evidence="1 2">
    <name type="scientific">Novibacillus thermophilus</name>
    <dbReference type="NCBI Taxonomy" id="1471761"/>
    <lineage>
        <taxon>Bacteria</taxon>
        <taxon>Bacillati</taxon>
        <taxon>Bacillota</taxon>
        <taxon>Bacilli</taxon>
        <taxon>Bacillales</taxon>
        <taxon>Thermoactinomycetaceae</taxon>
        <taxon>Novibacillus</taxon>
    </lineage>
</organism>
<dbReference type="PIRSF" id="PIRSF018637">
    <property type="entry name" value="TrmK"/>
    <property type="match status" value="1"/>
</dbReference>
<dbReference type="RefSeq" id="WP_169835441.1">
    <property type="nucleotide sequence ID" value="NZ_CP019699.1"/>
</dbReference>
<name>A0A1U9K5P4_9BACL</name>
<dbReference type="KEGG" id="ntr:B0W44_05835"/>
<protein>
    <recommendedName>
        <fullName evidence="3">SAM-dependent methyltransferase</fullName>
    </recommendedName>
</protein>
<dbReference type="SUPFAM" id="SSF53335">
    <property type="entry name" value="S-adenosyl-L-methionine-dependent methyltransferases"/>
    <property type="match status" value="1"/>
</dbReference>
<evidence type="ECO:0008006" key="3">
    <source>
        <dbReference type="Google" id="ProtNLM"/>
    </source>
</evidence>
<dbReference type="CDD" id="cd02440">
    <property type="entry name" value="AdoMet_MTases"/>
    <property type="match status" value="1"/>
</dbReference>
<dbReference type="GO" id="GO:0160105">
    <property type="term" value="F:tRNA (adenine(22)-N1)-methyltransferase activity"/>
    <property type="evidence" value="ECO:0007669"/>
    <property type="project" value="InterPro"/>
</dbReference>
<dbReference type="PANTHER" id="PTHR38451:SF1">
    <property type="entry name" value="TRNA (ADENINE(22)-N(1))-METHYLTRANSFERASE"/>
    <property type="match status" value="1"/>
</dbReference>
<dbReference type="Gene3D" id="3.40.50.150">
    <property type="entry name" value="Vaccinia Virus protein VP39"/>
    <property type="match status" value="1"/>
</dbReference>
<reference evidence="1 2" key="1">
    <citation type="journal article" date="2015" name="Int. J. Syst. Evol. Microbiol.">
        <title>Novibacillus thermophilus gen. nov., sp. nov., a Gram-staining-negative and moderately thermophilic member of the family Thermoactinomycetaceae.</title>
        <authorList>
            <person name="Yang G."/>
            <person name="Chen J."/>
            <person name="Zhou S."/>
        </authorList>
    </citation>
    <scope>NUCLEOTIDE SEQUENCE [LARGE SCALE GENOMIC DNA]</scope>
    <source>
        <strain evidence="1 2">SG-1</strain>
    </source>
</reference>
<evidence type="ECO:0000313" key="2">
    <source>
        <dbReference type="Proteomes" id="UP000188603"/>
    </source>
</evidence>
<dbReference type="InterPro" id="IPR006901">
    <property type="entry name" value="TrmK"/>
</dbReference>
<keyword evidence="2" id="KW-1185">Reference proteome</keyword>
<gene>
    <name evidence="1" type="ORF">B0W44_05835</name>
</gene>
<dbReference type="InterPro" id="IPR029063">
    <property type="entry name" value="SAM-dependent_MTases_sf"/>
</dbReference>
<dbReference type="PANTHER" id="PTHR38451">
    <property type="entry name" value="TRNA (ADENINE(22)-N(1))-METHYLTRANSFERASE"/>
    <property type="match status" value="1"/>
</dbReference>
<dbReference type="AlphaFoldDB" id="A0A1U9K5P4"/>
<dbReference type="Proteomes" id="UP000188603">
    <property type="component" value="Chromosome"/>
</dbReference>
<dbReference type="EMBL" id="CP019699">
    <property type="protein sequence ID" value="AQS55375.1"/>
    <property type="molecule type" value="Genomic_DNA"/>
</dbReference>
<dbReference type="STRING" id="1471761.B0W44_05835"/>
<proteinExistence type="predicted"/>
<accession>A0A1U9K5P4</accession>
<dbReference type="Pfam" id="PF04816">
    <property type="entry name" value="TrmK"/>
    <property type="match status" value="1"/>
</dbReference>
<dbReference type="Gene3D" id="1.10.287.1890">
    <property type="match status" value="1"/>
</dbReference>
<sequence length="256" mass="28692">MKGRGGLLTSKRLLETAHRVLENAPVADIGTDHALLPCYLVANDFVPTAVAVEVNEGPYRMARRHVKKYGLGGRISVRHGDGLTVVKPGEVATVVVAGMGGALIADILSRGKDVLKQTKRLVLQPNSVAQKVRRWMMDEGWQLTDEELVFENGHFYDILVAEPGKPTLPYVDAHSDAPLSFLLEIGPLLWRRRHPLLRQKCEREIEKWERILDQIPEGSERRSEVENRIQNWKELILCLPRANTSSASSNSSSRHI</sequence>